<keyword evidence="1" id="KW-0808">Transferase</keyword>
<comment type="caution">
    <text evidence="1">The sequence shown here is derived from an EMBL/GenBank/DDBJ whole genome shotgun (WGS) entry which is preliminary data.</text>
</comment>
<name>A0A226BXP1_9FIRM</name>
<accession>A0A226BXP1</accession>
<proteinExistence type="predicted"/>
<reference evidence="1 2" key="1">
    <citation type="submission" date="2017-06" db="EMBL/GenBank/DDBJ databases">
        <title>Draft Genome Sequence of Natranaerobius trueperi halophilic, alkalithermophilic bacteria from soda lakes.</title>
        <authorList>
            <person name="Zhao B."/>
        </authorList>
    </citation>
    <scope>NUCLEOTIDE SEQUENCE [LARGE SCALE GENOMIC DNA]</scope>
    <source>
        <strain evidence="1 2">DSM 18760</strain>
    </source>
</reference>
<dbReference type="AlphaFoldDB" id="A0A226BXP1"/>
<dbReference type="GO" id="GO:0016301">
    <property type="term" value="F:kinase activity"/>
    <property type="evidence" value="ECO:0007669"/>
    <property type="project" value="UniProtKB-KW"/>
</dbReference>
<dbReference type="RefSeq" id="WP_089024317.1">
    <property type="nucleotide sequence ID" value="NZ_NIQC01000031.1"/>
</dbReference>
<dbReference type="Proteomes" id="UP000214588">
    <property type="component" value="Unassembled WGS sequence"/>
</dbReference>
<gene>
    <name evidence="1" type="ORF">CDO51_11080</name>
</gene>
<evidence type="ECO:0000313" key="1">
    <source>
        <dbReference type="EMBL" id="OWZ82969.1"/>
    </source>
</evidence>
<protein>
    <submittedName>
        <fullName evidence="1">Alpha-ribazole kinase</fullName>
    </submittedName>
</protein>
<dbReference type="OrthoDB" id="9805740at2"/>
<keyword evidence="1" id="KW-0418">Kinase</keyword>
<evidence type="ECO:0000313" key="2">
    <source>
        <dbReference type="Proteomes" id="UP000214588"/>
    </source>
</evidence>
<keyword evidence="2" id="KW-1185">Reference proteome</keyword>
<dbReference type="EMBL" id="NIQC01000031">
    <property type="protein sequence ID" value="OWZ82969.1"/>
    <property type="molecule type" value="Genomic_DNA"/>
</dbReference>
<organism evidence="1 2">
    <name type="scientific">Natranaerobius trueperi</name>
    <dbReference type="NCBI Taxonomy" id="759412"/>
    <lineage>
        <taxon>Bacteria</taxon>
        <taxon>Bacillati</taxon>
        <taxon>Bacillota</taxon>
        <taxon>Clostridia</taxon>
        <taxon>Natranaerobiales</taxon>
        <taxon>Natranaerobiaceae</taxon>
        <taxon>Natranaerobius</taxon>
    </lineage>
</organism>
<sequence length="251" mass="27471">MITEVGDVKLIELTKEYLAVSCDSLGAIGEKKLDKVKVPTEWVGRVLSRVALMELIALRINPMLVVNTLSNELEPTGNKIITGIKRELKTIDLDPNTSLTGSFEYNILTEETAAGVTALGTIKKYPELGLGYEGMNFYLLGIPKVGNEVNLQDEDLADLPSVNELSKISEVKEIIPVGSKGIRAEAKVLANRSNLIPKFLKNVSEDLLIKSAGPSTCVIFTTDNDGIQIVRELANTYNKPVLHLGQFVKEF</sequence>